<proteinExistence type="predicted"/>
<gene>
    <name evidence="2" type="ORF">AsAng_0027670</name>
</gene>
<dbReference type="Proteomes" id="UP001060919">
    <property type="component" value="Chromosome"/>
</dbReference>
<accession>A0A915YFE9</accession>
<dbReference type="AlphaFoldDB" id="A0A915YFE9"/>
<dbReference type="KEGG" id="aup:AsAng_0027670"/>
<evidence type="ECO:0000313" key="2">
    <source>
        <dbReference type="EMBL" id="BDS12052.1"/>
    </source>
</evidence>
<dbReference type="Gene3D" id="3.40.30.10">
    <property type="entry name" value="Glutaredoxin"/>
    <property type="match status" value="1"/>
</dbReference>
<dbReference type="InterPro" id="IPR012336">
    <property type="entry name" value="Thioredoxin-like_fold"/>
</dbReference>
<evidence type="ECO:0000259" key="1">
    <source>
        <dbReference type="Pfam" id="PF13192"/>
    </source>
</evidence>
<evidence type="ECO:0000313" key="3">
    <source>
        <dbReference type="Proteomes" id="UP001060919"/>
    </source>
</evidence>
<protein>
    <submittedName>
        <fullName evidence="2">Thioredoxin family protein</fullName>
    </submittedName>
</protein>
<keyword evidence="3" id="KW-1185">Reference proteome</keyword>
<name>A0A915YFE9_9BACT</name>
<dbReference type="RefSeq" id="WP_264793172.1">
    <property type="nucleotide sequence ID" value="NZ_AP026867.1"/>
</dbReference>
<dbReference type="EMBL" id="AP026867">
    <property type="protein sequence ID" value="BDS12052.1"/>
    <property type="molecule type" value="Genomic_DNA"/>
</dbReference>
<dbReference type="Pfam" id="PF13192">
    <property type="entry name" value="Thioredoxin_3"/>
    <property type="match status" value="1"/>
</dbReference>
<reference evidence="2" key="1">
    <citation type="submission" date="2022-09" db="EMBL/GenBank/DDBJ databases">
        <title>Aureispira anguillicida sp. nov., isolated from Leptocephalus of Japanese eel Anguilla japonica.</title>
        <authorList>
            <person name="Yuasa K."/>
            <person name="Mekata T."/>
            <person name="Ikunari K."/>
        </authorList>
    </citation>
    <scope>NUCLEOTIDE SEQUENCE</scope>
    <source>
        <strain evidence="2">EL160426</strain>
    </source>
</reference>
<organism evidence="2 3">
    <name type="scientific">Aureispira anguillae</name>
    <dbReference type="NCBI Taxonomy" id="2864201"/>
    <lineage>
        <taxon>Bacteria</taxon>
        <taxon>Pseudomonadati</taxon>
        <taxon>Bacteroidota</taxon>
        <taxon>Saprospiria</taxon>
        <taxon>Saprospirales</taxon>
        <taxon>Saprospiraceae</taxon>
        <taxon>Aureispira</taxon>
    </lineage>
</organism>
<dbReference type="InterPro" id="IPR036249">
    <property type="entry name" value="Thioredoxin-like_sf"/>
</dbReference>
<feature type="domain" description="Thioredoxin-like fold" evidence="1">
    <location>
        <begin position="4"/>
        <end position="76"/>
    </location>
</feature>
<sequence length="78" mass="8780">MSTEIKILHSSCCAKNSPIKNQLERIASKNNIEVTIEELSELKDTMIYGALTFPAIVINGKVYDYKKYASEEKIVSIL</sequence>
<dbReference type="SUPFAM" id="SSF52833">
    <property type="entry name" value="Thioredoxin-like"/>
    <property type="match status" value="1"/>
</dbReference>